<evidence type="ECO:0000313" key="5">
    <source>
        <dbReference type="Proteomes" id="UP001377972"/>
    </source>
</evidence>
<name>A0A0P7E0P0_9GAMM</name>
<dbReference type="Proteomes" id="UP000050378">
    <property type="component" value="Unassembled WGS sequence"/>
</dbReference>
<dbReference type="PATRIC" id="fig|570156.3.peg.2752"/>
<organism evidence="2 4">
    <name type="scientific">Pseudoalteromonas lipolytica</name>
    <dbReference type="NCBI Taxonomy" id="570156"/>
    <lineage>
        <taxon>Bacteria</taxon>
        <taxon>Pseudomonadati</taxon>
        <taxon>Pseudomonadota</taxon>
        <taxon>Gammaproteobacteria</taxon>
        <taxon>Alteromonadales</taxon>
        <taxon>Pseudoalteromonadaceae</taxon>
        <taxon>Pseudoalteromonas</taxon>
    </lineage>
</organism>
<dbReference type="RefSeq" id="WP_054552584.1">
    <property type="nucleotide sequence ID" value="NZ_JAQPZS010000004.1"/>
</dbReference>
<protein>
    <submittedName>
        <fullName evidence="3">HDOD domain-containing protein</fullName>
    </submittedName>
    <submittedName>
        <fullName evidence="2">Histidine kinase</fullName>
    </submittedName>
</protein>
<dbReference type="PANTHER" id="PTHR33525:SF3">
    <property type="entry name" value="RIBONUCLEASE Y"/>
    <property type="match status" value="1"/>
</dbReference>
<reference evidence="3 5" key="2">
    <citation type="submission" date="2023-01" db="EMBL/GenBank/DDBJ databases">
        <title>Trichodesmium-associated heterotrophic epibiont bacteria.</title>
        <authorList>
            <person name="Cleveland C.S."/>
            <person name="Webb E.A."/>
        </authorList>
    </citation>
    <scope>NUCLEOTIDE SEQUENCE [LARGE SCALE GENOMIC DNA]</scope>
    <source>
        <strain evidence="3 5">USCH2</strain>
    </source>
</reference>
<dbReference type="PROSITE" id="PS51833">
    <property type="entry name" value="HDOD"/>
    <property type="match status" value="1"/>
</dbReference>
<gene>
    <name evidence="2" type="ORF">AOG27_08435</name>
    <name evidence="3" type="ORF">PQI24_05640</name>
</gene>
<comment type="caution">
    <text evidence="2">The sequence shown here is derived from an EMBL/GenBank/DDBJ whole genome shotgun (WGS) entry which is preliminary data.</text>
</comment>
<dbReference type="Gene3D" id="1.10.3210.10">
    <property type="entry name" value="Hypothetical protein af1432"/>
    <property type="match status" value="1"/>
</dbReference>
<proteinExistence type="predicted"/>
<dbReference type="EMBL" id="JAQPZS010000004">
    <property type="protein sequence ID" value="MEJ6495503.1"/>
    <property type="molecule type" value="Genomic_DNA"/>
</dbReference>
<keyword evidence="5" id="KW-1185">Reference proteome</keyword>
<evidence type="ECO:0000313" key="2">
    <source>
        <dbReference type="EMBL" id="KPM83673.1"/>
    </source>
</evidence>
<dbReference type="InterPro" id="IPR052340">
    <property type="entry name" value="RNase_Y/CdgJ"/>
</dbReference>
<dbReference type="Pfam" id="PF08668">
    <property type="entry name" value="HDOD"/>
    <property type="match status" value="1"/>
</dbReference>
<keyword evidence="2" id="KW-0418">Kinase</keyword>
<dbReference type="PANTHER" id="PTHR33525">
    <property type="match status" value="1"/>
</dbReference>
<evidence type="ECO:0000259" key="1">
    <source>
        <dbReference type="PROSITE" id="PS51833"/>
    </source>
</evidence>
<evidence type="ECO:0000313" key="4">
    <source>
        <dbReference type="Proteomes" id="UP000050378"/>
    </source>
</evidence>
<feature type="domain" description="HDOD" evidence="1">
    <location>
        <begin position="22"/>
        <end position="215"/>
    </location>
</feature>
<dbReference type="GO" id="GO:0016301">
    <property type="term" value="F:kinase activity"/>
    <property type="evidence" value="ECO:0007669"/>
    <property type="project" value="UniProtKB-KW"/>
</dbReference>
<dbReference type="OrthoDB" id="598113at2"/>
<reference evidence="2 4" key="1">
    <citation type="submission" date="2015-09" db="EMBL/GenBank/DDBJ databases">
        <title>Draft Genome Sequence of Pseudoalteromonas lipolytica UCD-48B.</title>
        <authorList>
            <person name="Krusor M."/>
            <person name="Coil D.A."/>
            <person name="Lang J.M."/>
            <person name="Eisen J.A."/>
            <person name="Alexiev A."/>
        </authorList>
    </citation>
    <scope>NUCLEOTIDE SEQUENCE [LARGE SCALE GENOMIC DNA]</scope>
    <source>
        <strain evidence="2 4">UCD-48B</strain>
    </source>
</reference>
<evidence type="ECO:0000313" key="3">
    <source>
        <dbReference type="EMBL" id="MEJ6495503.1"/>
    </source>
</evidence>
<dbReference type="AlphaFoldDB" id="A0A0P7E0P0"/>
<keyword evidence="2" id="KW-0808">Transferase</keyword>
<dbReference type="InterPro" id="IPR013976">
    <property type="entry name" value="HDOD"/>
</dbReference>
<dbReference type="Proteomes" id="UP001377972">
    <property type="component" value="Unassembled WGS sequence"/>
</dbReference>
<dbReference type="EMBL" id="LJTC01000005">
    <property type="protein sequence ID" value="KPM83673.1"/>
    <property type="molecule type" value="Genomic_DNA"/>
</dbReference>
<sequence>MSTENALLTILVDRINNDTLVLPTLPEVAVKVRQAADNPEVNLMDMADVISHDPALSARMIKVANSAFMGRSVKVTNLHQAVTRIGLRQIKNIATAMAMEQLFVSHNELIKGYMDKAWQKTLKVACHSITLMDFFLRRNKQTSLNRDTITLASLVYNIGVLPILTEAEKHPEVFANPSFLAHAIQKLGGKVGGAIMRAWGFTDEFVEVAESWANPNYRPEHICYVDFIRIGAILEGILQVSDKSAALQTYVDKGVIESLELFNEDEYHDMLDEVKAIFTE</sequence>
<accession>A0A0P7E0P0</accession>
<dbReference type="STRING" id="570156.AOG27_08435"/>
<dbReference type="SUPFAM" id="SSF109604">
    <property type="entry name" value="HD-domain/PDEase-like"/>
    <property type="match status" value="1"/>
</dbReference>